<accession>A0A380KLY6</accession>
<sequence>MKPKRYPYSGNKKQPHEEIAELRYELNVLKNNLSTLAHQLFKN</sequence>
<dbReference type="Proteomes" id="UP000255352">
    <property type="component" value="Unassembled WGS sequence"/>
</dbReference>
<name>A0A380KLY6_9STRE</name>
<gene>
    <name evidence="1" type="ORF">NCTC13760_00743</name>
</gene>
<evidence type="ECO:0000313" key="2">
    <source>
        <dbReference type="Proteomes" id="UP000255352"/>
    </source>
</evidence>
<dbReference type="RefSeq" id="WP_006532380.1">
    <property type="nucleotide sequence ID" value="NZ_CABKNK020000002.1"/>
</dbReference>
<organism evidence="1 2">
    <name type="scientific">Streptococcus infantarius</name>
    <dbReference type="NCBI Taxonomy" id="102684"/>
    <lineage>
        <taxon>Bacteria</taxon>
        <taxon>Bacillati</taxon>
        <taxon>Bacillota</taxon>
        <taxon>Bacilli</taxon>
        <taxon>Lactobacillales</taxon>
        <taxon>Streptococcaceae</taxon>
        <taxon>Streptococcus</taxon>
    </lineage>
</organism>
<protein>
    <submittedName>
        <fullName evidence="1">Uncharacterized protein</fullName>
    </submittedName>
</protein>
<evidence type="ECO:0000313" key="1">
    <source>
        <dbReference type="EMBL" id="SUN68061.1"/>
    </source>
</evidence>
<dbReference type="EMBL" id="UHFP01000001">
    <property type="protein sequence ID" value="SUN68061.1"/>
    <property type="molecule type" value="Genomic_DNA"/>
</dbReference>
<proteinExistence type="predicted"/>
<reference evidence="1 2" key="1">
    <citation type="submission" date="2018-06" db="EMBL/GenBank/DDBJ databases">
        <authorList>
            <consortium name="Pathogen Informatics"/>
            <person name="Doyle S."/>
        </authorList>
    </citation>
    <scope>NUCLEOTIDE SEQUENCE [LARGE SCALE GENOMIC DNA]</scope>
    <source>
        <strain evidence="1 2">NCTC13760</strain>
    </source>
</reference>
<dbReference type="AlphaFoldDB" id="A0A380KLY6"/>
<dbReference type="GeneID" id="77385805"/>